<dbReference type="SUPFAM" id="SSF50969">
    <property type="entry name" value="YVTN repeat-like/Quinoprotein amine dehydrogenase"/>
    <property type="match status" value="1"/>
</dbReference>
<evidence type="ECO:0000313" key="3">
    <source>
        <dbReference type="Proteomes" id="UP000243342"/>
    </source>
</evidence>
<dbReference type="InterPro" id="IPR011044">
    <property type="entry name" value="Quino_amine_DH_bsu"/>
</dbReference>
<dbReference type="OrthoDB" id="3226781at2"/>
<dbReference type="STRING" id="1428644.BIV57_10205"/>
<sequence length="634" mass="65432">MTHRGTPPGAGTAGGRSGRTAAAVVAVALALLAAGCATMPSSGPVQGADQSQNSDQNAQVRVLGQKPLANEEPLPLVSGFLEATTADDAAYAAAKDYLTPAERHSWRPGAGVTVLDSAPTPSPADSVVPDATNRYRVQITGRLVGQVDSDGAYQGLAGSGHDVTLKYDLVRGKDKQWRIASMPHGLVLASDDFQRIYRPANLFYYTAVEGGGLRELSPGRPLTVADRIYLRRRDDPATAAVAALLRGPSDWLAPMSRSAFPVGTRLNRVTLADDGSYNVVLRGAPLEQDGSSCRLMGAQIALSLADLTNSADPVVRLSDGRSKGTACTVSGGAAKRYASALAGVPSANGSDISQYYVDTSGRIVSLLPAQGSATPVPGPLGAGHAKFASVGVRRDEQEAAAVSTDGRRLYLADLDAHADLHEVAVSGARGKSGAGFTAPSWDAWNELWFADSTGHGSQVYVFPSPGADAKPIAVSVPELGGRRIVALRAAADGSRLALLVRSSSGSGDPQVLVGRVVRTGSEQHTGLAVDQLRPAATQLGSISAIAWSGPNQLMVVGQETGTLQQVFAVDADGSRAVVPQTLGAMPGGVRSVAASEVPKVLAAVDSEDGTMYRQDVSGIWHRTTPGGTAPVYPG</sequence>
<dbReference type="InterPro" id="IPR059026">
    <property type="entry name" value="LpqB_N"/>
</dbReference>
<dbReference type="InterPro" id="IPR018910">
    <property type="entry name" value="LpqB_C"/>
</dbReference>
<accession>A0A1J7C7Q5</accession>
<keyword evidence="3" id="KW-1185">Reference proteome</keyword>
<dbReference type="Pfam" id="PF25976">
    <property type="entry name" value="LpqB_N"/>
    <property type="match status" value="1"/>
</dbReference>
<proteinExistence type="predicted"/>
<dbReference type="AlphaFoldDB" id="A0A1J7C7Q5"/>
<dbReference type="Pfam" id="PF10646">
    <property type="entry name" value="Germane"/>
    <property type="match status" value="1"/>
</dbReference>
<dbReference type="InterPro" id="IPR019606">
    <property type="entry name" value="GerMN"/>
</dbReference>
<feature type="domain" description="GerMN" evidence="1">
    <location>
        <begin position="237"/>
        <end position="327"/>
    </location>
</feature>
<dbReference type="EMBL" id="MLCF01000048">
    <property type="protein sequence ID" value="OIV37568.1"/>
    <property type="molecule type" value="Genomic_DNA"/>
</dbReference>
<dbReference type="SMART" id="SM00909">
    <property type="entry name" value="Germane"/>
    <property type="match status" value="1"/>
</dbReference>
<name>A0A1J7C7Q5_9ACTN</name>
<gene>
    <name evidence="2" type="ORF">BIV57_10205</name>
</gene>
<organism evidence="2 3">
    <name type="scientific">Mangrovactinospora gilvigrisea</name>
    <dbReference type="NCBI Taxonomy" id="1428644"/>
    <lineage>
        <taxon>Bacteria</taxon>
        <taxon>Bacillati</taxon>
        <taxon>Actinomycetota</taxon>
        <taxon>Actinomycetes</taxon>
        <taxon>Kitasatosporales</taxon>
        <taxon>Streptomycetaceae</taxon>
        <taxon>Mangrovactinospora</taxon>
    </lineage>
</organism>
<evidence type="ECO:0000259" key="1">
    <source>
        <dbReference type="SMART" id="SM00909"/>
    </source>
</evidence>
<dbReference type="Proteomes" id="UP000243342">
    <property type="component" value="Unassembled WGS sequence"/>
</dbReference>
<comment type="caution">
    <text evidence="2">The sequence shown here is derived from an EMBL/GenBank/DDBJ whole genome shotgun (WGS) entry which is preliminary data.</text>
</comment>
<reference evidence="2 3" key="1">
    <citation type="submission" date="2016-10" db="EMBL/GenBank/DDBJ databases">
        <title>Genome sequence of Streptomyces gilvigriseus MUSC 26.</title>
        <authorList>
            <person name="Lee L.-H."/>
            <person name="Ser H.-L."/>
        </authorList>
    </citation>
    <scope>NUCLEOTIDE SEQUENCE [LARGE SCALE GENOMIC DNA]</scope>
    <source>
        <strain evidence="2 3">MUSC 26</strain>
    </source>
</reference>
<protein>
    <recommendedName>
        <fullName evidence="1">GerMN domain-containing protein</fullName>
    </recommendedName>
</protein>
<dbReference type="RefSeq" id="WP_071656440.1">
    <property type="nucleotide sequence ID" value="NZ_MLCF01000048.1"/>
</dbReference>
<dbReference type="Pfam" id="PF10647">
    <property type="entry name" value="Gmad1"/>
    <property type="match status" value="1"/>
</dbReference>
<evidence type="ECO:0000313" key="2">
    <source>
        <dbReference type="EMBL" id="OIV37568.1"/>
    </source>
</evidence>